<dbReference type="SUPFAM" id="SSF55008">
    <property type="entry name" value="HMA, heavy metal-associated domain"/>
    <property type="match status" value="2"/>
</dbReference>
<keyword evidence="5 15" id="KW-0812">Transmembrane</keyword>
<reference evidence="18 19" key="1">
    <citation type="submission" date="2009-04" db="EMBL/GenBank/DDBJ databases">
        <authorList>
            <person name="Qin X."/>
            <person name="Bachman B."/>
            <person name="Battles P."/>
            <person name="Bell A."/>
            <person name="Bess C."/>
            <person name="Bickham C."/>
            <person name="Chaboub L."/>
            <person name="Chen D."/>
            <person name="Coyle M."/>
            <person name="Deiros D.R."/>
            <person name="Dinh H."/>
            <person name="Forbes L."/>
            <person name="Fowler G."/>
            <person name="Francisco L."/>
            <person name="Fu Q."/>
            <person name="Gubbala S."/>
            <person name="Hale W."/>
            <person name="Han Y."/>
            <person name="Hemphill L."/>
            <person name="Highlander S.K."/>
            <person name="Hirani K."/>
            <person name="Hogues M."/>
            <person name="Jackson L."/>
            <person name="Jakkamsetti A."/>
            <person name="Javaid M."/>
            <person name="Jiang H."/>
            <person name="Korchina V."/>
            <person name="Kovar C."/>
            <person name="Lara F."/>
            <person name="Lee S."/>
            <person name="Mata R."/>
            <person name="Mathew T."/>
            <person name="Moen C."/>
            <person name="Morales K."/>
            <person name="Munidasa M."/>
            <person name="Nazareth L."/>
            <person name="Ngo R."/>
            <person name="Nguyen L."/>
            <person name="Okwuonu G."/>
            <person name="Ongeri F."/>
            <person name="Patil S."/>
            <person name="Petrosino J."/>
            <person name="Pham C."/>
            <person name="Pham P."/>
            <person name="Pu L.-L."/>
            <person name="Puazo M."/>
            <person name="Raj R."/>
            <person name="Reid J."/>
            <person name="Rouhana J."/>
            <person name="Saada N."/>
            <person name="Shang Y."/>
            <person name="Simmons D."/>
            <person name="Thornton R."/>
            <person name="Warren J."/>
            <person name="Weissenberger G."/>
            <person name="Zhang J."/>
            <person name="Zhang L."/>
            <person name="Zhou C."/>
            <person name="Zhu D."/>
            <person name="Muzny D."/>
            <person name="Worley K."/>
            <person name="Gibbs R."/>
        </authorList>
    </citation>
    <scope>NUCLEOTIDE SEQUENCE [LARGE SCALE GENOMIC DNA]</scope>
    <source>
        <strain evidence="18 19">F0268</strain>
    </source>
</reference>
<dbReference type="GO" id="GO:0055070">
    <property type="term" value="P:copper ion homeostasis"/>
    <property type="evidence" value="ECO:0007669"/>
    <property type="project" value="TreeGrafter"/>
</dbReference>
<keyword evidence="8" id="KW-0406">Ion transport</keyword>
<evidence type="ECO:0000256" key="13">
    <source>
        <dbReference type="ARBA" id="ARBA00023136"/>
    </source>
</evidence>
<gene>
    <name evidence="18" type="primary">actP1</name>
    <name evidence="18" type="ORF">HMPREF6123_0551</name>
</gene>
<dbReference type="CDD" id="cd00371">
    <property type="entry name" value="HMA"/>
    <property type="match status" value="2"/>
</dbReference>
<dbReference type="FunFam" id="2.70.150.10:FF:000020">
    <property type="entry name" value="Copper-exporting P-type ATPase A"/>
    <property type="match status" value="1"/>
</dbReference>
<dbReference type="NCBIfam" id="TIGR01525">
    <property type="entry name" value="ATPase-IB_hvy"/>
    <property type="match status" value="1"/>
</dbReference>
<keyword evidence="8" id="KW-0813">Transport</keyword>
<dbReference type="PROSITE" id="PS01047">
    <property type="entry name" value="HMA_1"/>
    <property type="match status" value="1"/>
</dbReference>
<dbReference type="InterPro" id="IPR017969">
    <property type="entry name" value="Heavy-metal-associated_CS"/>
</dbReference>
<keyword evidence="12" id="KW-0186">Copper</keyword>
<dbReference type="InterPro" id="IPR036163">
    <property type="entry name" value="HMA_dom_sf"/>
</dbReference>
<keyword evidence="10" id="KW-1278">Translocase</keyword>
<name>C2KVN2_9FIRM</name>
<dbReference type="InterPro" id="IPR023299">
    <property type="entry name" value="ATPase_P-typ_cyto_dom_N"/>
</dbReference>
<dbReference type="SFLD" id="SFLDF00027">
    <property type="entry name" value="p-type_atpase"/>
    <property type="match status" value="1"/>
</dbReference>
<feature type="transmembrane region" description="Helical" evidence="15">
    <location>
        <begin position="708"/>
        <end position="730"/>
    </location>
</feature>
<keyword evidence="18" id="KW-0378">Hydrolase</keyword>
<evidence type="ECO:0000256" key="6">
    <source>
        <dbReference type="ARBA" id="ARBA00022723"/>
    </source>
</evidence>
<dbReference type="STRING" id="585501.HMPREF6123_0551"/>
<comment type="subcellular location">
    <subcellularLocation>
        <location evidence="1">Cell membrane</location>
        <topology evidence="1">Multi-pass membrane protein</topology>
    </subcellularLocation>
</comment>
<dbReference type="Gene3D" id="2.70.150.10">
    <property type="entry name" value="Calcium-transporting ATPase, cytoplasmic transduction domain A"/>
    <property type="match status" value="1"/>
</dbReference>
<dbReference type="Gene3D" id="3.40.1110.10">
    <property type="entry name" value="Calcium-transporting ATPase, cytoplasmic domain N"/>
    <property type="match status" value="1"/>
</dbReference>
<dbReference type="Pfam" id="PF00403">
    <property type="entry name" value="HMA"/>
    <property type="match status" value="2"/>
</dbReference>
<dbReference type="PANTHER" id="PTHR43520:SF8">
    <property type="entry name" value="P-TYPE CU(+) TRANSPORTER"/>
    <property type="match status" value="1"/>
</dbReference>
<dbReference type="InterPro" id="IPR001757">
    <property type="entry name" value="P_typ_ATPase"/>
</dbReference>
<comment type="similarity">
    <text evidence="2 15">Belongs to the cation transport ATPase (P-type) (TC 3.A.3) family. Type IB subfamily.</text>
</comment>
<protein>
    <recommendedName>
        <fullName evidence="3">P-type Cu(+) transporter</fullName>
        <ecNumber evidence="3">7.2.2.8</ecNumber>
    </recommendedName>
</protein>
<keyword evidence="4 15" id="KW-1003">Cell membrane</keyword>
<dbReference type="InterPro" id="IPR006121">
    <property type="entry name" value="HMA_dom"/>
</dbReference>
<feature type="compositionally biased region" description="Basic and acidic residues" evidence="16">
    <location>
        <begin position="88"/>
        <end position="98"/>
    </location>
</feature>
<dbReference type="Proteomes" id="UP000004121">
    <property type="component" value="Unassembled WGS sequence"/>
</dbReference>
<evidence type="ECO:0000256" key="8">
    <source>
        <dbReference type="ARBA" id="ARBA00022796"/>
    </source>
</evidence>
<evidence type="ECO:0000256" key="4">
    <source>
        <dbReference type="ARBA" id="ARBA00022475"/>
    </source>
</evidence>
<evidence type="ECO:0000256" key="1">
    <source>
        <dbReference type="ARBA" id="ARBA00004651"/>
    </source>
</evidence>
<feature type="transmembrane region" description="Helical" evidence="15">
    <location>
        <begin position="213"/>
        <end position="230"/>
    </location>
</feature>
<dbReference type="EMBL" id="ACKX01000059">
    <property type="protein sequence ID" value="EEJ52169.1"/>
    <property type="molecule type" value="Genomic_DNA"/>
</dbReference>
<keyword evidence="7 15" id="KW-0547">Nucleotide-binding</keyword>
<evidence type="ECO:0000256" key="15">
    <source>
        <dbReference type="RuleBase" id="RU362081"/>
    </source>
</evidence>
<evidence type="ECO:0000313" key="18">
    <source>
        <dbReference type="EMBL" id="EEJ52169.1"/>
    </source>
</evidence>
<evidence type="ECO:0000256" key="9">
    <source>
        <dbReference type="ARBA" id="ARBA00022840"/>
    </source>
</evidence>
<accession>C2KVN2</accession>
<evidence type="ECO:0000256" key="11">
    <source>
        <dbReference type="ARBA" id="ARBA00022989"/>
    </source>
</evidence>
<dbReference type="GO" id="GO:0005524">
    <property type="term" value="F:ATP binding"/>
    <property type="evidence" value="ECO:0007669"/>
    <property type="project" value="UniProtKB-UniRule"/>
</dbReference>
<feature type="domain" description="HMA" evidence="17">
    <location>
        <begin position="804"/>
        <end position="869"/>
    </location>
</feature>
<evidence type="ECO:0000256" key="16">
    <source>
        <dbReference type="SAM" id="MobiDB-lite"/>
    </source>
</evidence>
<evidence type="ECO:0000256" key="3">
    <source>
        <dbReference type="ARBA" id="ARBA00012517"/>
    </source>
</evidence>
<dbReference type="GO" id="GO:0005507">
    <property type="term" value="F:copper ion binding"/>
    <property type="evidence" value="ECO:0007669"/>
    <property type="project" value="TreeGrafter"/>
</dbReference>
<dbReference type="SUPFAM" id="SSF56784">
    <property type="entry name" value="HAD-like"/>
    <property type="match status" value="1"/>
</dbReference>
<feature type="transmembrane region" description="Helical" evidence="15">
    <location>
        <begin position="107"/>
        <end position="127"/>
    </location>
</feature>
<dbReference type="InterPro" id="IPR023214">
    <property type="entry name" value="HAD_sf"/>
</dbReference>
<dbReference type="Gene3D" id="3.30.70.100">
    <property type="match status" value="2"/>
</dbReference>
<dbReference type="SUPFAM" id="SSF81653">
    <property type="entry name" value="Calcium ATPase, transduction domain A"/>
    <property type="match status" value="1"/>
</dbReference>
<dbReference type="GO" id="GO:0016887">
    <property type="term" value="F:ATP hydrolysis activity"/>
    <property type="evidence" value="ECO:0007669"/>
    <property type="project" value="InterPro"/>
</dbReference>
<evidence type="ECO:0000256" key="5">
    <source>
        <dbReference type="ARBA" id="ARBA00022692"/>
    </source>
</evidence>
<dbReference type="Pfam" id="PF00122">
    <property type="entry name" value="E1-E2_ATPase"/>
    <property type="match status" value="1"/>
</dbReference>
<evidence type="ECO:0000256" key="14">
    <source>
        <dbReference type="ARBA" id="ARBA00049289"/>
    </source>
</evidence>
<evidence type="ECO:0000256" key="7">
    <source>
        <dbReference type="ARBA" id="ARBA00022741"/>
    </source>
</evidence>
<keyword evidence="11 15" id="KW-1133">Transmembrane helix</keyword>
<keyword evidence="19" id="KW-1185">Reference proteome</keyword>
<feature type="transmembrane region" description="Helical" evidence="15">
    <location>
        <begin position="400"/>
        <end position="422"/>
    </location>
</feature>
<dbReference type="InterPro" id="IPR059000">
    <property type="entry name" value="ATPase_P-type_domA"/>
</dbReference>
<dbReference type="PRINTS" id="PR00119">
    <property type="entry name" value="CATATPASE"/>
</dbReference>
<dbReference type="InterPro" id="IPR027256">
    <property type="entry name" value="P-typ_ATPase_IB"/>
</dbReference>
<dbReference type="GO" id="GO:0005886">
    <property type="term" value="C:plasma membrane"/>
    <property type="evidence" value="ECO:0007669"/>
    <property type="project" value="UniProtKB-SubCell"/>
</dbReference>
<proteinExistence type="inferred from homology"/>
<organism evidence="18 19">
    <name type="scientific">Oribacterium sinus F0268</name>
    <dbReference type="NCBI Taxonomy" id="585501"/>
    <lineage>
        <taxon>Bacteria</taxon>
        <taxon>Bacillati</taxon>
        <taxon>Bacillota</taxon>
        <taxon>Clostridia</taxon>
        <taxon>Lachnospirales</taxon>
        <taxon>Lachnospiraceae</taxon>
        <taxon>Oribacterium</taxon>
    </lineage>
</organism>
<dbReference type="FunCoup" id="C2KVN2">
    <property type="interactions" value="309"/>
</dbReference>
<feature type="transmembrane region" description="Helical" evidence="15">
    <location>
        <begin position="736"/>
        <end position="757"/>
    </location>
</feature>
<dbReference type="NCBIfam" id="TIGR01511">
    <property type="entry name" value="ATPase-IB1_Cu"/>
    <property type="match status" value="1"/>
</dbReference>
<evidence type="ECO:0000256" key="10">
    <source>
        <dbReference type="ARBA" id="ARBA00022967"/>
    </source>
</evidence>
<comment type="caution">
    <text evidence="18">The sequence shown here is derived from an EMBL/GenBank/DDBJ whole genome shotgun (WGS) entry which is preliminary data.</text>
</comment>
<dbReference type="InterPro" id="IPR023298">
    <property type="entry name" value="ATPase_P-typ_TM_dom_sf"/>
</dbReference>
<keyword evidence="9 15" id="KW-0067">ATP-binding</keyword>
<comment type="catalytic activity">
    <reaction evidence="14">
        <text>Cu(+)(in) + ATP + H2O = Cu(+)(out) + ADP + phosphate + H(+)</text>
        <dbReference type="Rhea" id="RHEA:25792"/>
        <dbReference type="ChEBI" id="CHEBI:15377"/>
        <dbReference type="ChEBI" id="CHEBI:15378"/>
        <dbReference type="ChEBI" id="CHEBI:30616"/>
        <dbReference type="ChEBI" id="CHEBI:43474"/>
        <dbReference type="ChEBI" id="CHEBI:49552"/>
        <dbReference type="ChEBI" id="CHEBI:456216"/>
        <dbReference type="EC" id="7.2.2.8"/>
    </reaction>
</comment>
<dbReference type="SFLD" id="SFLDS00003">
    <property type="entry name" value="Haloacid_Dehalogenase"/>
    <property type="match status" value="1"/>
</dbReference>
<evidence type="ECO:0000256" key="12">
    <source>
        <dbReference type="ARBA" id="ARBA00023008"/>
    </source>
</evidence>
<dbReference type="PANTHER" id="PTHR43520">
    <property type="entry name" value="ATP7, ISOFORM B"/>
    <property type="match status" value="1"/>
</dbReference>
<evidence type="ECO:0000259" key="17">
    <source>
        <dbReference type="PROSITE" id="PS50846"/>
    </source>
</evidence>
<keyword evidence="6 15" id="KW-0479">Metal-binding</keyword>
<dbReference type="GO" id="GO:0140581">
    <property type="term" value="F:P-type monovalent copper transporter activity"/>
    <property type="evidence" value="ECO:0007669"/>
    <property type="project" value="UniProtKB-EC"/>
</dbReference>
<dbReference type="Pfam" id="PF00702">
    <property type="entry name" value="Hydrolase"/>
    <property type="match status" value="1"/>
</dbReference>
<feature type="region of interest" description="Disordered" evidence="16">
    <location>
        <begin position="76"/>
        <end position="98"/>
    </location>
</feature>
<dbReference type="NCBIfam" id="TIGR01494">
    <property type="entry name" value="ATPase_P-type"/>
    <property type="match status" value="1"/>
</dbReference>
<dbReference type="Gene3D" id="3.40.50.1000">
    <property type="entry name" value="HAD superfamily/HAD-like"/>
    <property type="match status" value="1"/>
</dbReference>
<dbReference type="PRINTS" id="PR00943">
    <property type="entry name" value="CUATPASE"/>
</dbReference>
<dbReference type="CDD" id="cd02094">
    <property type="entry name" value="P-type_ATPase_Cu-like"/>
    <property type="match status" value="1"/>
</dbReference>
<dbReference type="InterPro" id="IPR018303">
    <property type="entry name" value="ATPase_P-typ_P_site"/>
</dbReference>
<feature type="transmembrane region" description="Helical" evidence="15">
    <location>
        <begin position="367"/>
        <end position="388"/>
    </location>
</feature>
<dbReference type="AlphaFoldDB" id="C2KVN2"/>
<dbReference type="PROSITE" id="PS00154">
    <property type="entry name" value="ATPASE_E1_E2"/>
    <property type="match status" value="1"/>
</dbReference>
<feature type="transmembrane region" description="Helical" evidence="15">
    <location>
        <begin position="177"/>
        <end position="201"/>
    </location>
</feature>
<dbReference type="eggNOG" id="COG2217">
    <property type="taxonomic scope" value="Bacteria"/>
</dbReference>
<dbReference type="InParanoid" id="C2KVN2"/>
<dbReference type="InterPro" id="IPR008250">
    <property type="entry name" value="ATPase_P-typ_transduc_dom_A_sf"/>
</dbReference>
<dbReference type="SFLD" id="SFLDG00002">
    <property type="entry name" value="C1.7:_P-type_atpase_like"/>
    <property type="match status" value="1"/>
</dbReference>
<dbReference type="InterPro" id="IPR036412">
    <property type="entry name" value="HAD-like_sf"/>
</dbReference>
<feature type="transmembrane region" description="Helical" evidence="15">
    <location>
        <begin position="139"/>
        <end position="156"/>
    </location>
</feature>
<sequence length="872" mass="93291">MGVYYFFVNRKEAEMKQYRVTGMTCAACQSRVEKAVSKVPGVKSCSVSLLTNSLGVEGDVGADEIQKAVEAAGYGFENPDKSASGSEQQDKSDALKDTESPKLRKRFLQSLFFLAVLMYFSMGPMLFHAPVPKAFSNPGILALTELLLSIIVLFINKKFFISGFKSAFALSPNMDTLVALGSTASFLYSLGILYGILYAFGEGNIEQTKMLGHHLYFETAAMIPTLITFGKMLEAISKGRTTDALKSLMNLSPKKAHLLTGEQETEVSVEEVKEGDLFTVYPGEQIPVDGIIVSGTTAVDESALTGESLPVDKGEGDNVSAGTLNRSGFIKAKASRVGKDTTLSQIIQMVSDAAATKAPIARIADQISGIFVPAVIGIAILTFVIILLSGGTFSDALSRAVAVLVISCPCALGLATPVAIMVGNGVGAKNGLLFKTAASLEAAGKVEIIALDKTGTITNGTPVLTDILPMQGVSEAELLTLAVSLEKNSEHPLAKAILNYGEEKKISTLPVDNFQAMVGHGVSGTIEGETAVAASLSYMKEHFSLEKSFEEQCNSFSEEGKTPLFFARGEKLLGCIAVADTLKEDAKAGIEELKKQGIFTVMLTGDQRRTANAIGKEAGVDMVIAEVLPDGKEAVIRKLQNYGKVAMVGDGINDAVALTRADLGIAIGAGTDVAIDAADLVLMKSKVRDIPKSIRLSRATIRNIHENLFWAFFYNVICIPLAAGFYSAIFHWNFSMSPMVGAAAMSLSSFSVCLNALRLNLFNINNSAGDHRKGLAEEKREKLLLDFDSEKKESHAQKEKEIVMEKHLVIEGMMCGHCSGTVKKALEALPQVETAEVSHETGKAVVTLKEAVADEVLKKAVEDQEYTVKSIS</sequence>
<dbReference type="SUPFAM" id="SSF81665">
    <property type="entry name" value="Calcium ATPase, transmembrane domain M"/>
    <property type="match status" value="1"/>
</dbReference>
<keyword evidence="13 15" id="KW-0472">Membrane</keyword>
<evidence type="ECO:0000313" key="19">
    <source>
        <dbReference type="Proteomes" id="UP000004121"/>
    </source>
</evidence>
<keyword evidence="8" id="KW-0187">Copper transport</keyword>
<dbReference type="EC" id="7.2.2.8" evidence="3"/>
<dbReference type="InterPro" id="IPR044492">
    <property type="entry name" value="P_typ_ATPase_HD_dom"/>
</dbReference>
<dbReference type="GO" id="GO:0043682">
    <property type="term" value="F:P-type divalent copper transporter activity"/>
    <property type="evidence" value="ECO:0007669"/>
    <property type="project" value="TreeGrafter"/>
</dbReference>
<evidence type="ECO:0000256" key="2">
    <source>
        <dbReference type="ARBA" id="ARBA00006024"/>
    </source>
</evidence>
<dbReference type="PROSITE" id="PS50846">
    <property type="entry name" value="HMA_2"/>
    <property type="match status" value="2"/>
</dbReference>
<feature type="domain" description="HMA" evidence="17">
    <location>
        <begin position="14"/>
        <end position="77"/>
    </location>
</feature>
<dbReference type="HOGENOM" id="CLU_001771_0_3_9"/>